<dbReference type="SMART" id="SM00855">
    <property type="entry name" value="PGAM"/>
    <property type="match status" value="1"/>
</dbReference>
<dbReference type="CDD" id="cd07067">
    <property type="entry name" value="HP_PGM_like"/>
    <property type="match status" value="1"/>
</dbReference>
<dbReference type="PANTHER" id="PTHR47623">
    <property type="entry name" value="OS09G0287300 PROTEIN"/>
    <property type="match status" value="1"/>
</dbReference>
<proteinExistence type="predicted"/>
<keyword evidence="2" id="KW-1185">Reference proteome</keyword>
<accession>Q1QNP5</accession>
<dbReference type="InterPro" id="IPR029033">
    <property type="entry name" value="His_PPase_superfam"/>
</dbReference>
<dbReference type="EMBL" id="CP000319">
    <property type="protein sequence ID" value="ABE62152.1"/>
    <property type="molecule type" value="Genomic_DNA"/>
</dbReference>
<dbReference type="Pfam" id="PF00300">
    <property type="entry name" value="His_Phos_1"/>
    <property type="match status" value="1"/>
</dbReference>
<dbReference type="AlphaFoldDB" id="Q1QNP5"/>
<dbReference type="PANTHER" id="PTHR47623:SF1">
    <property type="entry name" value="OS09G0287300 PROTEIN"/>
    <property type="match status" value="1"/>
</dbReference>
<dbReference type="InterPro" id="IPR013078">
    <property type="entry name" value="His_Pase_superF_clade-1"/>
</dbReference>
<dbReference type="OrthoDB" id="9810154at2"/>
<dbReference type="Gene3D" id="3.40.50.1240">
    <property type="entry name" value="Phosphoglycerate mutase-like"/>
    <property type="match status" value="1"/>
</dbReference>
<evidence type="ECO:0000313" key="2">
    <source>
        <dbReference type="Proteomes" id="UP000001953"/>
    </source>
</evidence>
<reference evidence="1 2" key="1">
    <citation type="submission" date="2006-03" db="EMBL/GenBank/DDBJ databases">
        <title>Complete sequence of chromosome of Nitrobacter hamburgensis X14.</title>
        <authorList>
            <consortium name="US DOE Joint Genome Institute"/>
            <person name="Copeland A."/>
            <person name="Lucas S."/>
            <person name="Lapidus A."/>
            <person name="Barry K."/>
            <person name="Detter J.C."/>
            <person name="Glavina del Rio T."/>
            <person name="Hammon N."/>
            <person name="Israni S."/>
            <person name="Dalin E."/>
            <person name="Tice H."/>
            <person name="Pitluck S."/>
            <person name="Chain P."/>
            <person name="Malfatti S."/>
            <person name="Shin M."/>
            <person name="Vergez L."/>
            <person name="Schmutz J."/>
            <person name="Larimer F."/>
            <person name="Land M."/>
            <person name="Hauser L."/>
            <person name="Kyrpides N."/>
            <person name="Ivanova N."/>
            <person name="Ward B."/>
            <person name="Arp D."/>
            <person name="Klotz M."/>
            <person name="Stein L."/>
            <person name="O'Mullan G."/>
            <person name="Starkenburg S."/>
            <person name="Sayavedra L."/>
            <person name="Poret-Peterson A.T."/>
            <person name="Gentry M.E."/>
            <person name="Bruce D."/>
            <person name="Richardson P."/>
        </authorList>
    </citation>
    <scope>NUCLEOTIDE SEQUENCE [LARGE SCALE GENOMIC DNA]</scope>
    <source>
        <strain evidence="2">DSM 10229 / NCIMB 13809 / X14</strain>
    </source>
</reference>
<dbReference type="RefSeq" id="WP_011509844.1">
    <property type="nucleotide sequence ID" value="NC_007964.1"/>
</dbReference>
<dbReference type="SUPFAM" id="SSF53254">
    <property type="entry name" value="Phosphoglycerate mutase-like"/>
    <property type="match status" value="1"/>
</dbReference>
<dbReference type="STRING" id="323097.Nham_1328"/>
<dbReference type="HOGENOM" id="CLU_084603_2_3_5"/>
<gene>
    <name evidence="1" type="ordered locus">Nham_1328</name>
</gene>
<protein>
    <submittedName>
        <fullName evidence="1">Putative phosphohistidine phosphatase, SixA</fullName>
    </submittedName>
</protein>
<sequence>MRRLLLLRHAKTERDAPSGRDRDRPLAARGRKDAAELGAWLAGQRSLLPDLALISTAVRARETWDIVQQQISDEVPQQGPAAHLPDLYGAEPAQLLAIIHSVAAEDPERLMIVGHNPGLHELALGLIGGGGAAGRAALAGNLPTSGFAVIDFAVESWEGVAFGGGQLTQFVSPKLLKEA</sequence>
<evidence type="ECO:0000313" key="1">
    <source>
        <dbReference type="EMBL" id="ABE62152.1"/>
    </source>
</evidence>
<name>Q1QNP5_NITHX</name>
<organism evidence="1 2">
    <name type="scientific">Nitrobacter hamburgensis (strain DSM 10229 / NCIMB 13809 / X14)</name>
    <dbReference type="NCBI Taxonomy" id="323097"/>
    <lineage>
        <taxon>Bacteria</taxon>
        <taxon>Pseudomonadati</taxon>
        <taxon>Pseudomonadota</taxon>
        <taxon>Alphaproteobacteria</taxon>
        <taxon>Hyphomicrobiales</taxon>
        <taxon>Nitrobacteraceae</taxon>
        <taxon>Nitrobacter</taxon>
    </lineage>
</organism>
<dbReference type="eggNOG" id="COG2062">
    <property type="taxonomic scope" value="Bacteria"/>
</dbReference>
<dbReference type="Proteomes" id="UP000001953">
    <property type="component" value="Chromosome"/>
</dbReference>
<dbReference type="KEGG" id="nha:Nham_1328"/>